<dbReference type="SUPFAM" id="SSF51126">
    <property type="entry name" value="Pectin lyase-like"/>
    <property type="match status" value="1"/>
</dbReference>
<evidence type="ECO:0000313" key="2">
    <source>
        <dbReference type="Proteomes" id="UP000184147"/>
    </source>
</evidence>
<dbReference type="OrthoDB" id="872573at2"/>
<accession>A0A1M5DC33</accession>
<keyword evidence="2" id="KW-1185">Reference proteome</keyword>
<sequence length="147" mass="16991">MKSFQEFSFAGLRLVFFLFMYTTCSQAQHWYLNDNSKVNDIFTSQVGMPNHLGNSPDQPLHSLTEILQRCKEGDTIYVDTGSYPEFTASGELLISLSKHVIIIHFSQKELFSKKQYPTTVKATAEEFYILNDQPVSREVYLQHLQKK</sequence>
<evidence type="ECO:0008006" key="3">
    <source>
        <dbReference type="Google" id="ProtNLM"/>
    </source>
</evidence>
<dbReference type="EMBL" id="FQVQ01000014">
    <property type="protein sequence ID" value="SHF64593.1"/>
    <property type="molecule type" value="Genomic_DNA"/>
</dbReference>
<gene>
    <name evidence="1" type="ORF">SAMN05444377_11491</name>
</gene>
<dbReference type="RefSeq" id="WP_143161786.1">
    <property type="nucleotide sequence ID" value="NZ_FQVQ01000014.1"/>
</dbReference>
<dbReference type="Proteomes" id="UP000184147">
    <property type="component" value="Unassembled WGS sequence"/>
</dbReference>
<protein>
    <recommendedName>
        <fullName evidence="3">DUF1565 domain-containing protein</fullName>
    </recommendedName>
</protein>
<dbReference type="InterPro" id="IPR011050">
    <property type="entry name" value="Pectin_lyase_fold/virulence"/>
</dbReference>
<evidence type="ECO:0000313" key="1">
    <source>
        <dbReference type="EMBL" id="SHF64593.1"/>
    </source>
</evidence>
<proteinExistence type="predicted"/>
<organism evidence="1 2">
    <name type="scientific">Flavobacterium fontis</name>
    <dbReference type="NCBI Taxonomy" id="1124188"/>
    <lineage>
        <taxon>Bacteria</taxon>
        <taxon>Pseudomonadati</taxon>
        <taxon>Bacteroidota</taxon>
        <taxon>Flavobacteriia</taxon>
        <taxon>Flavobacteriales</taxon>
        <taxon>Flavobacteriaceae</taxon>
        <taxon>Flavobacterium</taxon>
    </lineage>
</organism>
<name>A0A1M5DC33_9FLAO</name>
<dbReference type="AlphaFoldDB" id="A0A1M5DC33"/>
<reference evidence="1 2" key="1">
    <citation type="submission" date="2016-11" db="EMBL/GenBank/DDBJ databases">
        <authorList>
            <person name="Jaros S."/>
            <person name="Januszkiewicz K."/>
            <person name="Wedrychowicz H."/>
        </authorList>
    </citation>
    <scope>NUCLEOTIDE SEQUENCE [LARGE SCALE GENOMIC DNA]</scope>
    <source>
        <strain evidence="1 2">DSM 25660</strain>
    </source>
</reference>
<dbReference type="STRING" id="1124188.SAMN05444377_11491"/>